<evidence type="ECO:0000256" key="15">
    <source>
        <dbReference type="ARBA" id="ARBA00023170"/>
    </source>
</evidence>
<dbReference type="PANTHER" id="PTHR12011">
    <property type="entry name" value="ADHESION G-PROTEIN COUPLED RECEPTOR"/>
    <property type="match status" value="1"/>
</dbReference>
<protein>
    <submittedName>
        <fullName evidence="25">Latrophilin Cirl</fullName>
    </submittedName>
</protein>
<evidence type="ECO:0000259" key="20">
    <source>
        <dbReference type="PROSITE" id="PS50221"/>
    </source>
</evidence>
<dbReference type="GO" id="GO:0007166">
    <property type="term" value="P:cell surface receptor signaling pathway"/>
    <property type="evidence" value="ECO:0007669"/>
    <property type="project" value="InterPro"/>
</dbReference>
<sequence length="1348" mass="151326">MRAVCRSRLEVGVRRAVDTGDVERAEKRGADRPPVDQADDSWHNNSRSIDWLCRIGYCAPWSPSPGDDDNDVVAVPRADKRYDYRKKGAREVFAQAPAGHKPGSIWHCCQRRTDDECVCKYGLRCVVRADVISNYTGHRPGPADTVASLRVLCTPAKPSRLLLHDCLIKGASSLLILCAEPISCQFLKLHSAFIPLARRRCVELGHFLRWNRGRLPVRVGLRTPGFSSFPARVFPIGHAFFLDNIRRPPRLDWSQLPARLRLASPAALFDVLYAELLYQLTMRRNSYRWRMSPLGFALAALLLICAKAESLDVEQEDSKLNSVLICEGDVANFTCPPGKHISVHIANYGRYSLGPCNPSMNTDFNTVCQNANTIPRLQERCNGQERCVFPVSNEFLGDPCPKTTKYLELQYTCSNSPVTTTTSTTTTTTTTTPEPTTVVRVESAERQVEVEIDEESRAPSTQAPVVYCPKTERRHIVWPKTELSHAAHIPCPDGTGFAHWNCSPSGEWTPQMGPDLSECSVDWSKRLIEDISREGHDPTVQRETLRDIISFSRRGFLYGGDLHNIARVMTEVMSLYKQTPGDERYNPQNMDDLLIEAVDSVLKTDERSAWLDLQTPLRGEVADALLSTVEDSVTNLVQKTAITSQHFVKPSVFVEVGTVNVYDYVQFPSVSLYKNTFDSVELPREALEHSGKNVAAVVYAAYENLGEFMSPEEESYSDEPKKEIVSRIVTTSLVKNGRVQGVRGLTKPVVLTMRTHRRNSNHSNPQCVWWERQRKIWRNDGCRLRSQNDTHSVCECDHLTHFAVLMDVHGLELSTVHDVSLTFLTYAGCTLSVVSCVLAFLAFTLLGGGDSDRLCIHKNLCFSLAVAELIFLFGIFRTEDKSTCGLIAMALHYFFLVSFSWMLMEGVQLYYMLVEVFPAKRSRKPWMYLFSYGFPLCVVAGSAWYDFASYGTEKLCWLRVDNYFIMGFVGPVALILLCNFLFFLMTLRIVCGKSSGYKACNGQNRDTRSWVKGSMVLVVLLGLTWTLGFFWVDQRSIVMAYAFTVVNSLQGLFIFLFHVVFNDKMHEEYRKWVRRNQWVPDCLRDMELSDRQAGVFGGGSTDTSGVNSGSSGGTDMMKRLLPGRHDRYSPYEECKKARLVAYGRTDESAVSPLLACGNGPAYPPLSDRSASYQQQQSQMLHHHIDPRLQMVFTRPSANHSVYEYATIAYDDIKSSAVTPRGMYTPRYQQRFPQPVDCPIPPPGFGSRGYNQLQQAAMMTYQGAPPNWYPSSSAATLPISEAYRASPPNFPPPLPPQTTSHGSASDDSAYSDGGSSSLFTAGFRPEDRPTNIVLRMDPTKNPPLFCEGL</sequence>
<dbReference type="Gene3D" id="4.10.1240.10">
    <property type="entry name" value="GPCR, family 2, extracellular hormone receptor domain"/>
    <property type="match status" value="1"/>
</dbReference>
<dbReference type="Gene3D" id="2.60.120.740">
    <property type="match status" value="1"/>
</dbReference>
<feature type="domain" description="G-protein coupled receptors family 2 profile 2" evidence="23">
    <location>
        <begin position="821"/>
        <end position="1062"/>
    </location>
</feature>
<keyword evidence="11 19" id="KW-1133">Transmembrane helix</keyword>
<dbReference type="SMART" id="SM00008">
    <property type="entry name" value="HormR"/>
    <property type="match status" value="1"/>
</dbReference>
<dbReference type="Pfam" id="PF01825">
    <property type="entry name" value="GPS"/>
    <property type="match status" value="1"/>
</dbReference>
<evidence type="ECO:0000256" key="14">
    <source>
        <dbReference type="ARBA" id="ARBA00023157"/>
    </source>
</evidence>
<evidence type="ECO:0000313" key="24">
    <source>
        <dbReference type="Proteomes" id="UP000095287"/>
    </source>
</evidence>
<dbReference type="InterPro" id="IPR032471">
    <property type="entry name" value="AGRL2-4_GAIN_subdom_A"/>
</dbReference>
<dbReference type="InterPro" id="IPR057244">
    <property type="entry name" value="GAIN_B"/>
</dbReference>
<keyword evidence="14" id="KW-1015">Disulfide bond</keyword>
<evidence type="ECO:0000256" key="17">
    <source>
        <dbReference type="ARBA" id="ARBA00023224"/>
    </source>
</evidence>
<dbReference type="InterPro" id="IPR000922">
    <property type="entry name" value="Lectin_gal-bd_dom"/>
</dbReference>
<evidence type="ECO:0000256" key="13">
    <source>
        <dbReference type="ARBA" id="ARBA00023136"/>
    </source>
</evidence>
<dbReference type="FunFam" id="1.20.1070.10:FF:000054">
    <property type="entry name" value="Adhesion G protein-coupled receptor E3"/>
    <property type="match status" value="1"/>
</dbReference>
<dbReference type="Proteomes" id="UP000095287">
    <property type="component" value="Unplaced"/>
</dbReference>
<dbReference type="GO" id="GO:0005886">
    <property type="term" value="C:plasma membrane"/>
    <property type="evidence" value="ECO:0007669"/>
    <property type="project" value="UniProtKB-SubCell"/>
</dbReference>
<evidence type="ECO:0000259" key="21">
    <source>
        <dbReference type="PROSITE" id="PS50227"/>
    </source>
</evidence>
<evidence type="ECO:0000256" key="4">
    <source>
        <dbReference type="ARBA" id="ARBA00022475"/>
    </source>
</evidence>
<feature type="transmembrane region" description="Helical" evidence="19">
    <location>
        <begin position="926"/>
        <end position="945"/>
    </location>
</feature>
<keyword evidence="17" id="KW-0807">Transducer</keyword>
<evidence type="ECO:0000256" key="16">
    <source>
        <dbReference type="ARBA" id="ARBA00023180"/>
    </source>
</evidence>
<proteinExistence type="inferred from homology"/>
<feature type="domain" description="G-protein coupled receptors family 2 profile 1" evidence="21">
    <location>
        <begin position="447"/>
        <end position="523"/>
    </location>
</feature>
<dbReference type="Pfam" id="PF02793">
    <property type="entry name" value="HRM"/>
    <property type="match status" value="1"/>
</dbReference>
<evidence type="ECO:0000256" key="1">
    <source>
        <dbReference type="ARBA" id="ARBA00004651"/>
    </source>
</evidence>
<feature type="transmembrane region" description="Helical" evidence="19">
    <location>
        <begin position="965"/>
        <end position="990"/>
    </location>
</feature>
<dbReference type="CDD" id="cd22839">
    <property type="entry name" value="Gal_Rha_Lectin_LAT1"/>
    <property type="match status" value="1"/>
</dbReference>
<evidence type="ECO:0000256" key="6">
    <source>
        <dbReference type="ARBA" id="ARBA00022692"/>
    </source>
</evidence>
<dbReference type="PROSITE" id="PS50227">
    <property type="entry name" value="G_PROTEIN_RECEP_F2_3"/>
    <property type="match status" value="1"/>
</dbReference>
<feature type="compositionally biased region" description="Basic and acidic residues" evidence="18">
    <location>
        <begin position="22"/>
        <end position="34"/>
    </location>
</feature>
<dbReference type="SUPFAM" id="SSF111418">
    <property type="entry name" value="Hormone receptor domain"/>
    <property type="match status" value="1"/>
</dbReference>
<accession>A0A1I7YR15</accession>
<dbReference type="Gene3D" id="1.20.1070.10">
    <property type="entry name" value="Rhodopsin 7-helix transmembrane proteins"/>
    <property type="match status" value="1"/>
</dbReference>
<keyword evidence="16" id="KW-0325">Glycoprotein</keyword>
<evidence type="ECO:0000256" key="11">
    <source>
        <dbReference type="ARBA" id="ARBA00022989"/>
    </source>
</evidence>
<evidence type="ECO:0000256" key="8">
    <source>
        <dbReference type="ARBA" id="ARBA00022734"/>
    </source>
</evidence>
<feature type="transmembrane region" description="Helical" evidence="19">
    <location>
        <begin position="890"/>
        <end position="914"/>
    </location>
</feature>
<dbReference type="InterPro" id="IPR046338">
    <property type="entry name" value="GAIN_dom_sf"/>
</dbReference>
<evidence type="ECO:0000256" key="18">
    <source>
        <dbReference type="SAM" id="MobiDB-lite"/>
    </source>
</evidence>
<dbReference type="InterPro" id="IPR017981">
    <property type="entry name" value="GPCR_2-like_7TM"/>
</dbReference>
<feature type="transmembrane region" description="Helical" evidence="19">
    <location>
        <begin position="823"/>
        <end position="848"/>
    </location>
</feature>
<keyword evidence="13 19" id="KW-0472">Membrane</keyword>
<feature type="region of interest" description="Disordered" evidence="18">
    <location>
        <begin position="1282"/>
        <end position="1348"/>
    </location>
</feature>
<dbReference type="PROSITE" id="PS50228">
    <property type="entry name" value="SUEL_LECTIN"/>
    <property type="match status" value="1"/>
</dbReference>
<dbReference type="PANTHER" id="PTHR12011:SF467">
    <property type="entry name" value="LATROPHILIN-LIKE PROTEIN 1"/>
    <property type="match status" value="1"/>
</dbReference>
<dbReference type="InterPro" id="IPR036445">
    <property type="entry name" value="GPCR_2_extracell_dom_sf"/>
</dbReference>
<keyword evidence="8" id="KW-0430">Lectin</keyword>
<comment type="subcellular location">
    <subcellularLocation>
        <location evidence="1">Cell membrane</location>
        <topology evidence="1">Multi-pass membrane protein</topology>
    </subcellularLocation>
</comment>
<keyword evidence="4" id="KW-1003">Cell membrane</keyword>
<feature type="compositionally biased region" description="Low complexity" evidence="18">
    <location>
        <begin position="1299"/>
        <end position="1316"/>
    </location>
</feature>
<organism evidence="24 25">
    <name type="scientific">Steinernema glaseri</name>
    <dbReference type="NCBI Taxonomy" id="37863"/>
    <lineage>
        <taxon>Eukaryota</taxon>
        <taxon>Metazoa</taxon>
        <taxon>Ecdysozoa</taxon>
        <taxon>Nematoda</taxon>
        <taxon>Chromadorea</taxon>
        <taxon>Rhabditida</taxon>
        <taxon>Tylenchina</taxon>
        <taxon>Panagrolaimomorpha</taxon>
        <taxon>Strongyloidoidea</taxon>
        <taxon>Steinernematidae</taxon>
        <taxon>Steinernema</taxon>
    </lineage>
</organism>
<keyword evidence="24" id="KW-1185">Reference proteome</keyword>
<keyword evidence="7" id="KW-0732">Signal</keyword>
<feature type="region of interest" description="Disordered" evidence="18">
    <location>
        <begin position="22"/>
        <end position="42"/>
    </location>
</feature>
<evidence type="ECO:0000313" key="25">
    <source>
        <dbReference type="WBParaSite" id="L893_g18833.t3"/>
    </source>
</evidence>
<dbReference type="Pfam" id="PF16489">
    <property type="entry name" value="GAIN"/>
    <property type="match status" value="1"/>
</dbReference>
<dbReference type="CDD" id="cd15440">
    <property type="entry name" value="7tmB2_latrophilin-like_invertebrate"/>
    <property type="match status" value="1"/>
</dbReference>
<dbReference type="Pfam" id="PF00002">
    <property type="entry name" value="7tm_2"/>
    <property type="match status" value="1"/>
</dbReference>
<dbReference type="WBParaSite" id="L893_g18833.t3">
    <property type="protein sequence ID" value="L893_g18833.t3"/>
    <property type="gene ID" value="L893_g18833"/>
</dbReference>
<reference evidence="25" key="1">
    <citation type="submission" date="2016-11" db="UniProtKB">
        <authorList>
            <consortium name="WormBaseParasite"/>
        </authorList>
    </citation>
    <scope>IDENTIFICATION</scope>
</reference>
<dbReference type="Pfam" id="PF02140">
    <property type="entry name" value="SUEL_Lectin"/>
    <property type="match status" value="1"/>
</dbReference>
<dbReference type="PROSITE" id="PS50261">
    <property type="entry name" value="G_PROTEIN_RECEP_F2_4"/>
    <property type="match status" value="1"/>
</dbReference>
<keyword evidence="12" id="KW-0297">G-protein coupled receptor</keyword>
<feature type="transmembrane region" description="Helical" evidence="19">
    <location>
        <begin position="860"/>
        <end position="878"/>
    </location>
</feature>
<dbReference type="SMART" id="SM00303">
    <property type="entry name" value="GPS"/>
    <property type="match status" value="1"/>
</dbReference>
<evidence type="ECO:0000256" key="5">
    <source>
        <dbReference type="ARBA" id="ARBA00022536"/>
    </source>
</evidence>
<keyword evidence="9" id="KW-0677">Repeat</keyword>
<keyword evidence="5" id="KW-0245">EGF-like domain</keyword>
<comment type="similarity">
    <text evidence="3">Belongs to the G-protein coupled receptor 2 family. LN-TM7 subfamily.</text>
</comment>
<evidence type="ECO:0000256" key="7">
    <source>
        <dbReference type="ARBA" id="ARBA00022729"/>
    </source>
</evidence>
<comment type="similarity">
    <text evidence="2">Belongs to the G-protein coupled receptor 2 family. Adhesion G-protein coupled receptor (ADGR) subfamily.</text>
</comment>
<evidence type="ECO:0000256" key="12">
    <source>
        <dbReference type="ARBA" id="ARBA00023040"/>
    </source>
</evidence>
<keyword evidence="6 19" id="KW-0812">Transmembrane</keyword>
<keyword evidence="15" id="KW-0675">Receptor</keyword>
<dbReference type="GO" id="GO:0004930">
    <property type="term" value="F:G protein-coupled receptor activity"/>
    <property type="evidence" value="ECO:0007669"/>
    <property type="project" value="UniProtKB-KW"/>
</dbReference>
<feature type="transmembrane region" description="Helical" evidence="19">
    <location>
        <begin position="1010"/>
        <end position="1032"/>
    </location>
</feature>
<dbReference type="PROSITE" id="PS50221">
    <property type="entry name" value="GAIN_B"/>
    <property type="match status" value="1"/>
</dbReference>
<evidence type="ECO:0000256" key="19">
    <source>
        <dbReference type="SAM" id="Phobius"/>
    </source>
</evidence>
<feature type="domain" description="SUEL-type lectin" evidence="22">
    <location>
        <begin position="325"/>
        <end position="414"/>
    </location>
</feature>
<name>A0A1I7YR15_9BILA</name>
<evidence type="ECO:0000256" key="10">
    <source>
        <dbReference type="ARBA" id="ARBA00022837"/>
    </source>
</evidence>
<dbReference type="InterPro" id="IPR001879">
    <property type="entry name" value="GPCR_2_extracellular_dom"/>
</dbReference>
<evidence type="ECO:0000256" key="9">
    <source>
        <dbReference type="ARBA" id="ARBA00022737"/>
    </source>
</evidence>
<dbReference type="InterPro" id="IPR000203">
    <property type="entry name" value="GPS"/>
</dbReference>
<dbReference type="InterPro" id="IPR048072">
    <property type="entry name" value="7tmB2_latrophilin-like"/>
</dbReference>
<evidence type="ECO:0000259" key="22">
    <source>
        <dbReference type="PROSITE" id="PS50228"/>
    </source>
</evidence>
<dbReference type="InterPro" id="IPR000832">
    <property type="entry name" value="GPCR_2_secretin-like"/>
</dbReference>
<evidence type="ECO:0000256" key="2">
    <source>
        <dbReference type="ARBA" id="ARBA00007343"/>
    </source>
</evidence>
<dbReference type="PRINTS" id="PR00249">
    <property type="entry name" value="GPCRSECRETIN"/>
</dbReference>
<keyword evidence="10" id="KW-0106">Calcium</keyword>
<evidence type="ECO:0000259" key="23">
    <source>
        <dbReference type="PROSITE" id="PS50261"/>
    </source>
</evidence>
<evidence type="ECO:0000256" key="3">
    <source>
        <dbReference type="ARBA" id="ARBA00010933"/>
    </source>
</evidence>
<dbReference type="GO" id="GO:0030246">
    <property type="term" value="F:carbohydrate binding"/>
    <property type="evidence" value="ECO:0007669"/>
    <property type="project" value="UniProtKB-KW"/>
</dbReference>
<dbReference type="InterPro" id="IPR043159">
    <property type="entry name" value="Lectin_gal-bd_sf"/>
</dbReference>
<dbReference type="FunFam" id="2.60.120.740:FF:000001">
    <property type="entry name" value="Adhesion G protein-coupled receptor L2"/>
    <property type="match status" value="1"/>
</dbReference>
<feature type="transmembrane region" description="Helical" evidence="19">
    <location>
        <begin position="1038"/>
        <end position="1061"/>
    </location>
</feature>
<dbReference type="Gene3D" id="2.60.220.50">
    <property type="match status" value="1"/>
</dbReference>
<feature type="domain" description="GAIN-B" evidence="20">
    <location>
        <begin position="650"/>
        <end position="812"/>
    </location>
</feature>